<dbReference type="EMBL" id="ONZP01000290">
    <property type="protein sequence ID" value="SPJ79990.1"/>
    <property type="molecule type" value="Genomic_DNA"/>
</dbReference>
<sequence>MIFPPFVSSLEEPFSVGMASGNPSSSDTPEISEQVMAIGFPQTIHLTWTQSTSTMALFLSDESLQTLYAALMPRGWQGPIYLFPGSTFVGDAISSSDRSGDHFVFQLPGVPSYQISPDEITMSYHRSRSNPRYTFSMRVEGEGGRRTEAFEWRVSGEAQNSAYSMVWELVSLGRTNKPSSYRPRSSDVVAIVHEESMSGMPSSMQRVGGFQFIGRSITTYMGYHWTLMAVMSGISVLKHASRG</sequence>
<organism evidence="1 2">
    <name type="scientific">Fusarium torulosum</name>
    <dbReference type="NCBI Taxonomy" id="33205"/>
    <lineage>
        <taxon>Eukaryota</taxon>
        <taxon>Fungi</taxon>
        <taxon>Dikarya</taxon>
        <taxon>Ascomycota</taxon>
        <taxon>Pezizomycotina</taxon>
        <taxon>Sordariomycetes</taxon>
        <taxon>Hypocreomycetidae</taxon>
        <taxon>Hypocreales</taxon>
        <taxon>Nectriaceae</taxon>
        <taxon>Fusarium</taxon>
    </lineage>
</organism>
<gene>
    <name evidence="1" type="ORF">FTOL_08381</name>
</gene>
<protein>
    <submittedName>
        <fullName evidence="1">Uncharacterized protein</fullName>
    </submittedName>
</protein>
<name>A0AAE8SKF5_9HYPO</name>
<accession>A0AAE8SKF5</accession>
<evidence type="ECO:0000313" key="1">
    <source>
        <dbReference type="EMBL" id="SPJ79990.1"/>
    </source>
</evidence>
<dbReference type="Proteomes" id="UP001187734">
    <property type="component" value="Unassembled WGS sequence"/>
</dbReference>
<comment type="caution">
    <text evidence="1">The sequence shown here is derived from an EMBL/GenBank/DDBJ whole genome shotgun (WGS) entry which is preliminary data.</text>
</comment>
<proteinExistence type="predicted"/>
<reference evidence="1" key="1">
    <citation type="submission" date="2018-03" db="EMBL/GenBank/DDBJ databases">
        <authorList>
            <person name="Guldener U."/>
        </authorList>
    </citation>
    <scope>NUCLEOTIDE SEQUENCE</scope>
</reference>
<keyword evidence="2" id="KW-1185">Reference proteome</keyword>
<evidence type="ECO:0000313" key="2">
    <source>
        <dbReference type="Proteomes" id="UP001187734"/>
    </source>
</evidence>
<dbReference type="AlphaFoldDB" id="A0AAE8SKF5"/>